<name>A0A7K0CXU7_9NOCA</name>
<comment type="similarity">
    <text evidence="2">Belongs to the DODA-type extradiol aromatic ring-opening dioxygenase family.</text>
</comment>
<evidence type="ECO:0000256" key="5">
    <source>
        <dbReference type="ARBA" id="ARBA00023002"/>
    </source>
</evidence>
<evidence type="ECO:0000313" key="7">
    <source>
        <dbReference type="EMBL" id="MQY18330.1"/>
    </source>
</evidence>
<evidence type="ECO:0000256" key="1">
    <source>
        <dbReference type="ARBA" id="ARBA00001947"/>
    </source>
</evidence>
<evidence type="ECO:0000259" key="6">
    <source>
        <dbReference type="Pfam" id="PF02900"/>
    </source>
</evidence>
<feature type="domain" description="Extradiol ring-cleavage dioxygenase class III enzyme subunit B" evidence="6">
    <location>
        <begin position="31"/>
        <end position="243"/>
    </location>
</feature>
<dbReference type="OrthoDB" id="9790889at2"/>
<dbReference type="GO" id="GO:0008270">
    <property type="term" value="F:zinc ion binding"/>
    <property type="evidence" value="ECO:0007669"/>
    <property type="project" value="InterPro"/>
</dbReference>
<dbReference type="EC" id="1.13.11.29" evidence="7"/>
<dbReference type="Proteomes" id="UP000438448">
    <property type="component" value="Unassembled WGS sequence"/>
</dbReference>
<reference evidence="7 8" key="1">
    <citation type="submission" date="2019-10" db="EMBL/GenBank/DDBJ databases">
        <title>Nocardia macrotermitis sp. nov. and Nocardia aurantia sp. nov., isolated from the gut of fungus growing-termite Macrotermes natalensis.</title>
        <authorList>
            <person name="Benndorf R."/>
            <person name="Schwitalla J."/>
            <person name="Martin K."/>
            <person name="De Beer W."/>
            <person name="Kaster A.-K."/>
            <person name="Vollmers J."/>
            <person name="Poulsen M."/>
            <person name="Beemelmanns C."/>
        </authorList>
    </citation>
    <scope>NUCLEOTIDE SEQUENCE [LARGE SCALE GENOMIC DNA]</scope>
    <source>
        <strain evidence="7 8">RB20</strain>
    </source>
</reference>
<dbReference type="Gene3D" id="3.40.830.10">
    <property type="entry name" value="LigB-like"/>
    <property type="match status" value="1"/>
</dbReference>
<evidence type="ECO:0000256" key="2">
    <source>
        <dbReference type="ARBA" id="ARBA00007581"/>
    </source>
</evidence>
<dbReference type="GO" id="GO:0008198">
    <property type="term" value="F:ferrous iron binding"/>
    <property type="evidence" value="ECO:0007669"/>
    <property type="project" value="InterPro"/>
</dbReference>
<gene>
    <name evidence="7" type="primary">ygiD</name>
    <name evidence="7" type="ORF">NRB20_14060</name>
</gene>
<keyword evidence="5 7" id="KW-0560">Oxidoreductase</keyword>
<dbReference type="Pfam" id="PF02900">
    <property type="entry name" value="LigB"/>
    <property type="match status" value="1"/>
</dbReference>
<comment type="caution">
    <text evidence="7">The sequence shown here is derived from an EMBL/GenBank/DDBJ whole genome shotgun (WGS) entry which is preliminary data.</text>
</comment>
<keyword evidence="8" id="KW-1185">Reference proteome</keyword>
<dbReference type="RefSeq" id="WP_153408446.1">
    <property type="nucleotide sequence ID" value="NZ_WEGK01000002.1"/>
</dbReference>
<keyword evidence="7" id="KW-0223">Dioxygenase</keyword>
<evidence type="ECO:0000256" key="3">
    <source>
        <dbReference type="ARBA" id="ARBA00022723"/>
    </source>
</evidence>
<dbReference type="PANTHER" id="PTHR30096:SF0">
    <property type="entry name" value="4,5-DOPA DIOXYGENASE EXTRADIOL-LIKE PROTEIN"/>
    <property type="match status" value="1"/>
</dbReference>
<keyword evidence="4" id="KW-0862">Zinc</keyword>
<accession>A0A7K0CXU7</accession>
<proteinExistence type="inferred from homology"/>
<dbReference type="EMBL" id="WEGK01000002">
    <property type="protein sequence ID" value="MQY18330.1"/>
    <property type="molecule type" value="Genomic_DNA"/>
</dbReference>
<protein>
    <submittedName>
        <fullName evidence="7">4,5-DOPA dioxygenase extradiol</fullName>
        <ecNumber evidence="7">1.13.11.29</ecNumber>
    </submittedName>
</protein>
<dbReference type="InterPro" id="IPR014436">
    <property type="entry name" value="Extradiol_dOase_DODA"/>
</dbReference>
<dbReference type="GO" id="GO:0050297">
    <property type="term" value="F:stizolobate synthase activity"/>
    <property type="evidence" value="ECO:0007669"/>
    <property type="project" value="UniProtKB-EC"/>
</dbReference>
<comment type="cofactor">
    <cofactor evidence="1">
        <name>Zn(2+)</name>
        <dbReference type="ChEBI" id="CHEBI:29105"/>
    </cofactor>
</comment>
<evidence type="ECO:0000256" key="4">
    <source>
        <dbReference type="ARBA" id="ARBA00022833"/>
    </source>
</evidence>
<evidence type="ECO:0000313" key="8">
    <source>
        <dbReference type="Proteomes" id="UP000438448"/>
    </source>
</evidence>
<keyword evidence="3" id="KW-0479">Metal-binding</keyword>
<dbReference type="AlphaFoldDB" id="A0A7K0CXU7"/>
<organism evidence="7 8">
    <name type="scientific">Nocardia macrotermitis</name>
    <dbReference type="NCBI Taxonomy" id="2585198"/>
    <lineage>
        <taxon>Bacteria</taxon>
        <taxon>Bacillati</taxon>
        <taxon>Actinomycetota</taxon>
        <taxon>Actinomycetes</taxon>
        <taxon>Mycobacteriales</taxon>
        <taxon>Nocardiaceae</taxon>
        <taxon>Nocardia</taxon>
    </lineage>
</organism>
<dbReference type="PANTHER" id="PTHR30096">
    <property type="entry name" value="4,5-DOPA DIOXYGENASE EXTRADIOL-LIKE PROTEIN"/>
    <property type="match status" value="1"/>
</dbReference>
<sequence length="261" mass="28324">MSTAETAGRMPALYLSHGAPPLADDPLWPGQLAAWSAELPRPTAILVVSAHWEDAPVTLGATTTVPLVYDFWGFPERYYSVLYPAPGAPELAAKVRALLGDSVHDAPDRGLDHGAYVPLVEMFPEADIPVLQLSMPTLDPVGLFELGRRLAPLREEGVLIIGSGFFTHNLSEMSRDAVGDEAPAWSREFDAWGRETLAAGDIDALLDFRHTAPAARLAHPRIEHFAPLFVTLGAGEGDFDNRRTPIEGFWLGLAKRSIQLG</sequence>
<dbReference type="PIRSF" id="PIRSF006157">
    <property type="entry name" value="Doxgns_DODA"/>
    <property type="match status" value="1"/>
</dbReference>
<dbReference type="InterPro" id="IPR004183">
    <property type="entry name" value="Xdiol_dOase_suB"/>
</dbReference>
<dbReference type="CDD" id="cd07363">
    <property type="entry name" value="45_DOPA_Dioxygenase"/>
    <property type="match status" value="1"/>
</dbReference>
<dbReference type="SUPFAM" id="SSF53213">
    <property type="entry name" value="LigB-like"/>
    <property type="match status" value="1"/>
</dbReference>